<dbReference type="Proteomes" id="UP001152561">
    <property type="component" value="Unassembled WGS sequence"/>
</dbReference>
<dbReference type="EMBL" id="JAJAGQ010000015">
    <property type="protein sequence ID" value="KAJ8541788.1"/>
    <property type="molecule type" value="Genomic_DNA"/>
</dbReference>
<dbReference type="PANTHER" id="PTHR45966:SF32">
    <property type="entry name" value="GDSL ESTERASE_LIPASE 2-LIKE"/>
    <property type="match status" value="1"/>
</dbReference>
<dbReference type="Pfam" id="PF00657">
    <property type="entry name" value="Lipase_GDSL"/>
    <property type="match status" value="1"/>
</dbReference>
<protein>
    <submittedName>
        <fullName evidence="3">Uncharacterized protein</fullName>
    </submittedName>
</protein>
<dbReference type="InterPro" id="IPR044552">
    <property type="entry name" value="GLIP1-5/GLL25"/>
</dbReference>
<dbReference type="InterPro" id="IPR036514">
    <property type="entry name" value="SGNH_hydro_sf"/>
</dbReference>
<keyword evidence="2" id="KW-0732">Signal</keyword>
<comment type="caution">
    <text evidence="3">The sequence shown here is derived from an EMBL/GenBank/DDBJ whole genome shotgun (WGS) entry which is preliminary data.</text>
</comment>
<evidence type="ECO:0000313" key="4">
    <source>
        <dbReference type="Proteomes" id="UP001152561"/>
    </source>
</evidence>
<proteinExistence type="inferred from homology"/>
<dbReference type="OrthoDB" id="1299841at2759"/>
<dbReference type="AlphaFoldDB" id="A0A9Q1R5M0"/>
<name>A0A9Q1R5M0_9SOLA</name>
<dbReference type="GO" id="GO:0016298">
    <property type="term" value="F:lipase activity"/>
    <property type="evidence" value="ECO:0007669"/>
    <property type="project" value="TreeGrafter"/>
</dbReference>
<dbReference type="InterPro" id="IPR001087">
    <property type="entry name" value="GDSL"/>
</dbReference>
<evidence type="ECO:0000313" key="3">
    <source>
        <dbReference type="EMBL" id="KAJ8541788.1"/>
    </source>
</evidence>
<sequence>MHLSVFGDSILDPGNNNYINTTADFQSNWWPYGESFFKYPTGRHSDGRLISDFIAEYANLPLIPSYFQIGREGFVHGVNFASSLSGCLVETNRGHVINLKTQLKYFKKVVKLLKNKLRVQAVQGTHLECCIHV</sequence>
<comment type="similarity">
    <text evidence="1">Belongs to the 'GDSL' lipolytic enzyme family.</text>
</comment>
<dbReference type="PANTHER" id="PTHR45966">
    <property type="entry name" value="GDSL-LIKE LIPASE/ACYLHYDROLASE"/>
    <property type="match status" value="1"/>
</dbReference>
<gene>
    <name evidence="3" type="ORF">K7X08_002604</name>
</gene>
<dbReference type="Gene3D" id="3.40.50.1110">
    <property type="entry name" value="SGNH hydrolase"/>
    <property type="match status" value="1"/>
</dbReference>
<reference evidence="4" key="1">
    <citation type="journal article" date="2023" name="Proc. Natl. Acad. Sci. U.S.A.">
        <title>Genomic and structural basis for evolution of tropane alkaloid biosynthesis.</title>
        <authorList>
            <person name="Wanga Y.-J."/>
            <person name="Taina T."/>
            <person name="Yua J.-Y."/>
            <person name="Lia J."/>
            <person name="Xua B."/>
            <person name="Chenc J."/>
            <person name="D'Auriad J.C."/>
            <person name="Huanga J.-P."/>
            <person name="Huanga S.-X."/>
        </authorList>
    </citation>
    <scope>NUCLEOTIDE SEQUENCE [LARGE SCALE GENOMIC DNA]</scope>
    <source>
        <strain evidence="4">cv. KIB-2019</strain>
    </source>
</reference>
<keyword evidence="4" id="KW-1185">Reference proteome</keyword>
<evidence type="ECO:0000256" key="1">
    <source>
        <dbReference type="ARBA" id="ARBA00008668"/>
    </source>
</evidence>
<accession>A0A9Q1R5M0</accession>
<organism evidence="3 4">
    <name type="scientific">Anisodus acutangulus</name>
    <dbReference type="NCBI Taxonomy" id="402998"/>
    <lineage>
        <taxon>Eukaryota</taxon>
        <taxon>Viridiplantae</taxon>
        <taxon>Streptophyta</taxon>
        <taxon>Embryophyta</taxon>
        <taxon>Tracheophyta</taxon>
        <taxon>Spermatophyta</taxon>
        <taxon>Magnoliopsida</taxon>
        <taxon>eudicotyledons</taxon>
        <taxon>Gunneridae</taxon>
        <taxon>Pentapetalae</taxon>
        <taxon>asterids</taxon>
        <taxon>lamiids</taxon>
        <taxon>Solanales</taxon>
        <taxon>Solanaceae</taxon>
        <taxon>Solanoideae</taxon>
        <taxon>Hyoscyameae</taxon>
        <taxon>Anisodus</taxon>
    </lineage>
</organism>
<evidence type="ECO:0000256" key="2">
    <source>
        <dbReference type="ARBA" id="ARBA00022729"/>
    </source>
</evidence>